<evidence type="ECO:0000313" key="1">
    <source>
        <dbReference type="EnsemblMetazoa" id="GAUT003758-PA"/>
    </source>
</evidence>
<protein>
    <submittedName>
        <fullName evidence="1">Uncharacterized protein</fullName>
    </submittedName>
</protein>
<reference evidence="1" key="1">
    <citation type="submission" date="2020-05" db="UniProtKB">
        <authorList>
            <consortium name="EnsemblMetazoa"/>
        </authorList>
    </citation>
    <scope>IDENTIFICATION</scope>
    <source>
        <strain evidence="1">TTRI</strain>
    </source>
</reference>
<dbReference type="EnsemblMetazoa" id="GAUT003758-RA">
    <property type="protein sequence ID" value="GAUT003758-PA"/>
    <property type="gene ID" value="GAUT003758"/>
</dbReference>
<organism evidence="1 2">
    <name type="scientific">Glossina austeni</name>
    <name type="common">Savannah tsetse fly</name>
    <dbReference type="NCBI Taxonomy" id="7395"/>
    <lineage>
        <taxon>Eukaryota</taxon>
        <taxon>Metazoa</taxon>
        <taxon>Ecdysozoa</taxon>
        <taxon>Arthropoda</taxon>
        <taxon>Hexapoda</taxon>
        <taxon>Insecta</taxon>
        <taxon>Pterygota</taxon>
        <taxon>Neoptera</taxon>
        <taxon>Endopterygota</taxon>
        <taxon>Diptera</taxon>
        <taxon>Brachycera</taxon>
        <taxon>Muscomorpha</taxon>
        <taxon>Hippoboscoidea</taxon>
        <taxon>Glossinidae</taxon>
        <taxon>Glossina</taxon>
    </lineage>
</organism>
<dbReference type="AlphaFoldDB" id="A0A1A9UG53"/>
<evidence type="ECO:0000313" key="2">
    <source>
        <dbReference type="Proteomes" id="UP000078200"/>
    </source>
</evidence>
<sequence>MDNKKDIYNLWVQYTTKNEESYFREFIERFVNIWRSQLPLDFSTVECPYWYEVKPDNGPHLGRLPDELLPAIGKFIIVASDQCANEKISNDTIHQISVLIDCLVVICRHFDNILAVIKYEYKSNLIAILTHVFQQTLKKKSVSNEVSRLFRSFSQFLEVMYDPYLTWRSFLRNNFADYKKLPYKPHNVHVEIIPFIYGKYKFAVFLKKIKFRFQRTVQSEWLGFVHSAAYYNIFYGSHLNRTTTKKFVHMMHSLGTAYCTSNSVFYLCRLFPT</sequence>
<dbReference type="STRING" id="7395.A0A1A9UG53"/>
<name>A0A1A9UG53_GLOAU</name>
<accession>A0A1A9UG53</accession>
<keyword evidence="2" id="KW-1185">Reference proteome</keyword>
<proteinExistence type="predicted"/>
<dbReference type="Proteomes" id="UP000078200">
    <property type="component" value="Unassembled WGS sequence"/>
</dbReference>
<dbReference type="VEuPathDB" id="VectorBase:GAUT003758"/>